<dbReference type="EMBL" id="UYSU01035132">
    <property type="protein sequence ID" value="VDL95635.1"/>
    <property type="molecule type" value="Genomic_DNA"/>
</dbReference>
<reference evidence="1 2" key="2">
    <citation type="submission" date="2018-11" db="EMBL/GenBank/DDBJ databases">
        <authorList>
            <consortium name="Pathogen Informatics"/>
        </authorList>
    </citation>
    <scope>NUCLEOTIDE SEQUENCE [LARGE SCALE GENOMIC DNA]</scope>
    <source>
        <strain evidence="1 2">NST_G2</strain>
    </source>
</reference>
<accession>A0A183SYF2</accession>
<protein>
    <submittedName>
        <fullName evidence="3">Aldose 1-epimerase</fullName>
    </submittedName>
</protein>
<proteinExistence type="predicted"/>
<dbReference type="Proteomes" id="UP000275846">
    <property type="component" value="Unassembled WGS sequence"/>
</dbReference>
<sequence>MRRPTLHLHGGGWMEEEAIFYNNPRGKWPAKLEVAVSCWPELELSRDVFSLAAPHGKVGRGDNAEPDTPGDQGWNKSFITFAGHLAGNREVLLTRFFRHFARIVIMADL</sequence>
<dbReference type="WBParaSite" id="SSLN_0000959901-mRNA-1">
    <property type="protein sequence ID" value="SSLN_0000959901-mRNA-1"/>
    <property type="gene ID" value="SSLN_0000959901"/>
</dbReference>
<name>A0A183SYF2_SCHSO</name>
<evidence type="ECO:0000313" key="3">
    <source>
        <dbReference type="WBParaSite" id="SSLN_0000959901-mRNA-1"/>
    </source>
</evidence>
<reference evidence="3" key="1">
    <citation type="submission" date="2016-06" db="UniProtKB">
        <authorList>
            <consortium name="WormBaseParasite"/>
        </authorList>
    </citation>
    <scope>IDENTIFICATION</scope>
</reference>
<gene>
    <name evidence="1" type="ORF">SSLN_LOCUS9250</name>
</gene>
<dbReference type="AlphaFoldDB" id="A0A183SYF2"/>
<organism evidence="3">
    <name type="scientific">Schistocephalus solidus</name>
    <name type="common">Tapeworm</name>
    <dbReference type="NCBI Taxonomy" id="70667"/>
    <lineage>
        <taxon>Eukaryota</taxon>
        <taxon>Metazoa</taxon>
        <taxon>Spiralia</taxon>
        <taxon>Lophotrochozoa</taxon>
        <taxon>Platyhelminthes</taxon>
        <taxon>Cestoda</taxon>
        <taxon>Eucestoda</taxon>
        <taxon>Diphyllobothriidea</taxon>
        <taxon>Diphyllobothriidae</taxon>
        <taxon>Schistocephalus</taxon>
    </lineage>
</organism>
<keyword evidence="2" id="KW-1185">Reference proteome</keyword>
<evidence type="ECO:0000313" key="2">
    <source>
        <dbReference type="Proteomes" id="UP000275846"/>
    </source>
</evidence>
<evidence type="ECO:0000313" key="1">
    <source>
        <dbReference type="EMBL" id="VDL95635.1"/>
    </source>
</evidence>